<reference evidence="2" key="1">
    <citation type="submission" date="2022-01" db="EMBL/GenBank/DDBJ databases">
        <title>Microbacterium eymi and Microbacterium rhizovicinus sp. nov., isolated from the rhizospheric soil of Elymus tsukushiensis, a plant native to the Dokdo Islands, Republic of Korea.</title>
        <authorList>
            <person name="Hwang Y.J."/>
        </authorList>
    </citation>
    <scope>NUCLEOTIDE SEQUENCE</scope>
    <source>
        <strain evidence="2">KUDC0405</strain>
    </source>
</reference>
<accession>A0ABY5NJF1</accession>
<keyword evidence="3" id="KW-1185">Reference proteome</keyword>
<feature type="transmembrane region" description="Helical" evidence="1">
    <location>
        <begin position="118"/>
        <end position="140"/>
    </location>
</feature>
<feature type="transmembrane region" description="Helical" evidence="1">
    <location>
        <begin position="42"/>
        <end position="61"/>
    </location>
</feature>
<name>A0ABY5NJF1_9MICO</name>
<dbReference type="Proteomes" id="UP001054811">
    <property type="component" value="Chromosome"/>
</dbReference>
<dbReference type="EMBL" id="CP091139">
    <property type="protein sequence ID" value="UUT35295.1"/>
    <property type="molecule type" value="Genomic_DNA"/>
</dbReference>
<evidence type="ECO:0000256" key="1">
    <source>
        <dbReference type="SAM" id="Phobius"/>
    </source>
</evidence>
<organism evidence="2 3">
    <name type="scientific">Microbacterium elymi</name>
    <dbReference type="NCBI Taxonomy" id="2909587"/>
    <lineage>
        <taxon>Bacteria</taxon>
        <taxon>Bacillati</taxon>
        <taxon>Actinomycetota</taxon>
        <taxon>Actinomycetes</taxon>
        <taxon>Micrococcales</taxon>
        <taxon>Microbacteriaceae</taxon>
        <taxon>Microbacterium</taxon>
    </lineage>
</organism>
<evidence type="ECO:0000313" key="2">
    <source>
        <dbReference type="EMBL" id="UUT35295.1"/>
    </source>
</evidence>
<sequence length="141" mass="15231">MSPIALLAGLVLVFLATTAILGVASLAAWRRHRTADFPTKKVTAHVTLQGMSIVLWIVFLVTMQPWIAWAAFAVITAGQVFGDLLMFASYRARHRIAKAGSYGAVVKDVLGFRRPLPALHAIIGALGWFTMLTVCILATLA</sequence>
<feature type="transmembrane region" description="Helical" evidence="1">
    <location>
        <begin position="6"/>
        <end position="30"/>
    </location>
</feature>
<keyword evidence="1" id="KW-0472">Membrane</keyword>
<protein>
    <submittedName>
        <fullName evidence="2">Uncharacterized protein</fullName>
    </submittedName>
</protein>
<feature type="transmembrane region" description="Helical" evidence="1">
    <location>
        <begin position="67"/>
        <end position="88"/>
    </location>
</feature>
<gene>
    <name evidence="2" type="ORF">L2X98_34570</name>
</gene>
<keyword evidence="1" id="KW-0812">Transmembrane</keyword>
<keyword evidence="1" id="KW-1133">Transmembrane helix</keyword>
<dbReference type="RefSeq" id="WP_259611871.1">
    <property type="nucleotide sequence ID" value="NZ_CP091139.2"/>
</dbReference>
<evidence type="ECO:0000313" key="3">
    <source>
        <dbReference type="Proteomes" id="UP001054811"/>
    </source>
</evidence>
<proteinExistence type="predicted"/>